<dbReference type="Proteomes" id="UP001157418">
    <property type="component" value="Unassembled WGS sequence"/>
</dbReference>
<accession>A0AAU9MKJ7</accession>
<name>A0AAU9MKJ7_9ASTR</name>
<organism evidence="2 3">
    <name type="scientific">Lactuca virosa</name>
    <dbReference type="NCBI Taxonomy" id="75947"/>
    <lineage>
        <taxon>Eukaryota</taxon>
        <taxon>Viridiplantae</taxon>
        <taxon>Streptophyta</taxon>
        <taxon>Embryophyta</taxon>
        <taxon>Tracheophyta</taxon>
        <taxon>Spermatophyta</taxon>
        <taxon>Magnoliopsida</taxon>
        <taxon>eudicotyledons</taxon>
        <taxon>Gunneridae</taxon>
        <taxon>Pentapetalae</taxon>
        <taxon>asterids</taxon>
        <taxon>campanulids</taxon>
        <taxon>Asterales</taxon>
        <taxon>Asteraceae</taxon>
        <taxon>Cichorioideae</taxon>
        <taxon>Cichorieae</taxon>
        <taxon>Lactucinae</taxon>
        <taxon>Lactuca</taxon>
    </lineage>
</organism>
<dbReference type="InterPro" id="IPR011009">
    <property type="entry name" value="Kinase-like_dom_sf"/>
</dbReference>
<feature type="domain" description="Protein kinase" evidence="1">
    <location>
        <begin position="1"/>
        <end position="209"/>
    </location>
</feature>
<reference evidence="2 3" key="1">
    <citation type="submission" date="2022-01" db="EMBL/GenBank/DDBJ databases">
        <authorList>
            <person name="Xiong W."/>
            <person name="Schranz E."/>
        </authorList>
    </citation>
    <scope>NUCLEOTIDE SEQUENCE [LARGE SCALE GENOMIC DNA]</scope>
</reference>
<dbReference type="GO" id="GO:0004672">
    <property type="term" value="F:protein kinase activity"/>
    <property type="evidence" value="ECO:0007669"/>
    <property type="project" value="InterPro"/>
</dbReference>
<dbReference type="PROSITE" id="PS00109">
    <property type="entry name" value="PROTEIN_KINASE_TYR"/>
    <property type="match status" value="1"/>
</dbReference>
<dbReference type="InterPro" id="IPR008266">
    <property type="entry name" value="Tyr_kinase_AS"/>
</dbReference>
<dbReference type="PANTHER" id="PTHR27006">
    <property type="entry name" value="PROMASTIGOTE SURFACE ANTIGEN PROTEIN PSA"/>
    <property type="match status" value="1"/>
</dbReference>
<keyword evidence="3" id="KW-1185">Reference proteome</keyword>
<protein>
    <recommendedName>
        <fullName evidence="1">Protein kinase domain-containing protein</fullName>
    </recommendedName>
</protein>
<sequence>MEAYLNWNKRCEVILRVANALNYFHNHAPIRVIHADVRPQNLLFNESLDHRLSYLGSARHLAINKTDYVIVDTVYVTTGNKDFYYQDKKQSTGKETAQGTKIDKRQGRAWANWLEGTCLNINDPTIDVDSSLISRFINIGLLCVQANAADRPTMDEVVGMFAAQSNTLPLPKNPVSSWMIEEDSDYANGVSDDYDVGAVEEFVSELSPR</sequence>
<evidence type="ECO:0000313" key="2">
    <source>
        <dbReference type="EMBL" id="CAH1426800.1"/>
    </source>
</evidence>
<dbReference type="PANTHER" id="PTHR27006:SF616">
    <property type="entry name" value="CYSTEINE-RICH RECEPTOR-LIKE PROTEIN KINASE 10"/>
    <property type="match status" value="1"/>
</dbReference>
<evidence type="ECO:0000313" key="3">
    <source>
        <dbReference type="Proteomes" id="UP001157418"/>
    </source>
</evidence>
<dbReference type="PROSITE" id="PS50011">
    <property type="entry name" value="PROTEIN_KINASE_DOM"/>
    <property type="match status" value="1"/>
</dbReference>
<dbReference type="Gene3D" id="1.10.510.10">
    <property type="entry name" value="Transferase(Phosphotransferase) domain 1"/>
    <property type="match status" value="1"/>
</dbReference>
<dbReference type="GO" id="GO:0005524">
    <property type="term" value="F:ATP binding"/>
    <property type="evidence" value="ECO:0007669"/>
    <property type="project" value="InterPro"/>
</dbReference>
<comment type="caution">
    <text evidence="2">The sequence shown here is derived from an EMBL/GenBank/DDBJ whole genome shotgun (WGS) entry which is preliminary data.</text>
</comment>
<proteinExistence type="predicted"/>
<gene>
    <name evidence="2" type="ORF">LVIROSA_LOCUS13861</name>
</gene>
<dbReference type="AlphaFoldDB" id="A0AAU9MKJ7"/>
<dbReference type="SUPFAM" id="SSF56112">
    <property type="entry name" value="Protein kinase-like (PK-like)"/>
    <property type="match status" value="1"/>
</dbReference>
<evidence type="ECO:0000259" key="1">
    <source>
        <dbReference type="PROSITE" id="PS50011"/>
    </source>
</evidence>
<dbReference type="EMBL" id="CAKMRJ010002223">
    <property type="protein sequence ID" value="CAH1426800.1"/>
    <property type="molecule type" value="Genomic_DNA"/>
</dbReference>
<dbReference type="InterPro" id="IPR000719">
    <property type="entry name" value="Prot_kinase_dom"/>
</dbReference>